<proteinExistence type="inferred from homology"/>
<dbReference type="EMBL" id="QCXM01000011">
    <property type="protein sequence ID" value="PUT46373.1"/>
    <property type="molecule type" value="Genomic_DNA"/>
</dbReference>
<evidence type="ECO:0000313" key="13">
    <source>
        <dbReference type="Proteomes" id="UP000306421"/>
    </source>
</evidence>
<evidence type="ECO:0000313" key="9">
    <source>
        <dbReference type="EMBL" id="RJT44934.1"/>
    </source>
</evidence>
<evidence type="ECO:0000313" key="10">
    <source>
        <dbReference type="EMBL" id="TID40428.1"/>
    </source>
</evidence>
<dbReference type="FunFam" id="3.30.420.100:FF:000001">
    <property type="entry name" value="50S ribosomal protein L18"/>
    <property type="match status" value="1"/>
</dbReference>
<dbReference type="PANTHER" id="PTHR12899:SF3">
    <property type="entry name" value="LARGE RIBOSOMAL SUBUNIT PROTEIN UL18M"/>
    <property type="match status" value="1"/>
</dbReference>
<protein>
    <recommendedName>
        <fullName evidence="6 7">Large ribosomal subunit protein uL18</fullName>
    </recommendedName>
</protein>
<dbReference type="GO" id="GO:0008097">
    <property type="term" value="F:5S rRNA binding"/>
    <property type="evidence" value="ECO:0007669"/>
    <property type="project" value="TreeGrafter"/>
</dbReference>
<dbReference type="Gene3D" id="3.30.420.100">
    <property type="match status" value="1"/>
</dbReference>
<evidence type="ECO:0000313" key="8">
    <source>
        <dbReference type="EMBL" id="PUT46373.1"/>
    </source>
</evidence>
<dbReference type="GO" id="GO:0006412">
    <property type="term" value="P:translation"/>
    <property type="evidence" value="ECO:0007669"/>
    <property type="project" value="UniProtKB-UniRule"/>
</dbReference>
<comment type="similarity">
    <text evidence="1 7">Belongs to the universal ribosomal protein uL18 family.</text>
</comment>
<keyword evidence="3 7" id="KW-0694">RNA-binding</keyword>
<reference evidence="8 11" key="1">
    <citation type="submission" date="2018-04" db="EMBL/GenBank/DDBJ databases">
        <title>Whole genome sequence comparison of clinical and drinking water Legionella pneumophila isolates associated with the Flint Water Crisis.</title>
        <authorList>
            <person name="Garner E."/>
            <person name="Brown C."/>
            <person name="Schwake O."/>
            <person name="Coil D."/>
            <person name="Jospin G."/>
            <person name="Eisen J."/>
            <person name="Edwards M."/>
            <person name="Pruden A."/>
        </authorList>
    </citation>
    <scope>NUCLEOTIDE SEQUENCE [LARGE SCALE GENOMIC DNA]</scope>
    <source>
        <strain evidence="8 11">Genessee03</strain>
    </source>
</reference>
<dbReference type="EMBL" id="QFGG01000012">
    <property type="protein sequence ID" value="TID40428.1"/>
    <property type="molecule type" value="Genomic_DNA"/>
</dbReference>
<evidence type="ECO:0000256" key="1">
    <source>
        <dbReference type="ARBA" id="ARBA00007116"/>
    </source>
</evidence>
<dbReference type="SUPFAM" id="SSF53137">
    <property type="entry name" value="Translational machinery components"/>
    <property type="match status" value="1"/>
</dbReference>
<keyword evidence="11" id="KW-1185">Reference proteome</keyword>
<evidence type="ECO:0000256" key="2">
    <source>
        <dbReference type="ARBA" id="ARBA00022730"/>
    </source>
</evidence>
<sequence>MMKKQVARIRRGLKAKAMLKSSSRPRLVVYRSASHIYSQIVVRSENGDVTLVSASTVDKELKSSLSGTKVEQAQQVGKLLGERAKAKQIVDVSFDRAGYKYHGRVKALANGAREAGLNF</sequence>
<evidence type="ECO:0000256" key="5">
    <source>
        <dbReference type="ARBA" id="ARBA00023274"/>
    </source>
</evidence>
<dbReference type="GO" id="GO:0022625">
    <property type="term" value="C:cytosolic large ribosomal subunit"/>
    <property type="evidence" value="ECO:0007669"/>
    <property type="project" value="TreeGrafter"/>
</dbReference>
<dbReference type="AlphaFoldDB" id="A0A3A5L8W4"/>
<keyword evidence="5 7" id="KW-0687">Ribonucleoprotein</keyword>
<dbReference type="CDD" id="cd00432">
    <property type="entry name" value="Ribosomal_L18_L5e"/>
    <property type="match status" value="1"/>
</dbReference>
<accession>A0A3A5L8W4</accession>
<dbReference type="EMBL" id="QZWB01000013">
    <property type="protein sequence ID" value="RJT44934.1"/>
    <property type="molecule type" value="Genomic_DNA"/>
</dbReference>
<evidence type="ECO:0000313" key="11">
    <source>
        <dbReference type="Proteomes" id="UP000251035"/>
    </source>
</evidence>
<gene>
    <name evidence="7" type="primary">rplR</name>
    <name evidence="9" type="ORF">D6J04_11465</name>
    <name evidence="8" type="ORF">DB745_10830</name>
    <name evidence="10" type="ORF">DIZ81_11940</name>
</gene>
<dbReference type="InterPro" id="IPR004389">
    <property type="entry name" value="Ribosomal_uL18_bac-type"/>
</dbReference>
<dbReference type="PANTHER" id="PTHR12899">
    <property type="entry name" value="39S RIBOSOMAL PROTEIN L18, MITOCHONDRIAL"/>
    <property type="match status" value="1"/>
</dbReference>
<evidence type="ECO:0000256" key="7">
    <source>
        <dbReference type="HAMAP-Rule" id="MF_01337"/>
    </source>
</evidence>
<comment type="subunit">
    <text evidence="7">Part of the 50S ribosomal subunit; part of the 5S rRNA/L5/L18/L25 subcomplex. Contacts the 5S and 23S rRNAs.</text>
</comment>
<dbReference type="GO" id="GO:0003735">
    <property type="term" value="F:structural constituent of ribosome"/>
    <property type="evidence" value="ECO:0007669"/>
    <property type="project" value="InterPro"/>
</dbReference>
<evidence type="ECO:0000256" key="3">
    <source>
        <dbReference type="ARBA" id="ARBA00022884"/>
    </source>
</evidence>
<dbReference type="InterPro" id="IPR005484">
    <property type="entry name" value="Ribosomal_uL18_bac/plant/anim"/>
</dbReference>
<dbReference type="Proteomes" id="UP000251035">
    <property type="component" value="Unassembled WGS sequence"/>
</dbReference>
<dbReference type="Proteomes" id="UP000306421">
    <property type="component" value="Unassembled WGS sequence"/>
</dbReference>
<organism evidence="9 12">
    <name type="scientific">Legionella taurinensis</name>
    <dbReference type="NCBI Taxonomy" id="70611"/>
    <lineage>
        <taxon>Bacteria</taxon>
        <taxon>Pseudomonadati</taxon>
        <taxon>Pseudomonadota</taxon>
        <taxon>Gammaproteobacteria</taxon>
        <taxon>Legionellales</taxon>
        <taxon>Legionellaceae</taxon>
        <taxon>Legionella</taxon>
    </lineage>
</organism>
<dbReference type="HAMAP" id="MF_01337_B">
    <property type="entry name" value="Ribosomal_uL18_B"/>
    <property type="match status" value="1"/>
</dbReference>
<dbReference type="NCBIfam" id="TIGR00060">
    <property type="entry name" value="L18_bact"/>
    <property type="match status" value="1"/>
</dbReference>
<evidence type="ECO:0000256" key="6">
    <source>
        <dbReference type="ARBA" id="ARBA00035197"/>
    </source>
</evidence>
<name>A0A3A5L8W4_9GAMM</name>
<dbReference type="InterPro" id="IPR057268">
    <property type="entry name" value="Ribosomal_L18"/>
</dbReference>
<dbReference type="Proteomes" id="UP000270757">
    <property type="component" value="Unassembled WGS sequence"/>
</dbReference>
<dbReference type="Pfam" id="PF00861">
    <property type="entry name" value="Ribosomal_L18p"/>
    <property type="match status" value="1"/>
</dbReference>
<evidence type="ECO:0000256" key="4">
    <source>
        <dbReference type="ARBA" id="ARBA00022980"/>
    </source>
</evidence>
<comment type="caution">
    <text evidence="9">The sequence shown here is derived from an EMBL/GenBank/DDBJ whole genome shotgun (WGS) entry which is preliminary data.</text>
</comment>
<keyword evidence="4 7" id="KW-0689">Ribosomal protein</keyword>
<evidence type="ECO:0000313" key="12">
    <source>
        <dbReference type="Proteomes" id="UP000270757"/>
    </source>
</evidence>
<keyword evidence="2 7" id="KW-0699">rRNA-binding</keyword>
<reference evidence="10 13" key="2">
    <citation type="submission" date="2018-04" db="EMBL/GenBank/DDBJ databases">
        <title>Whole genome sequence comparison of clinical and drinking water Legionella pneumophila isolates.</title>
        <authorList>
            <person name="Garner E."/>
        </authorList>
    </citation>
    <scope>NUCLEOTIDE SEQUENCE [LARGE SCALE GENOMIC DNA]</scope>
    <source>
        <strain evidence="10 13">WH02</strain>
    </source>
</reference>
<reference evidence="9 12" key="3">
    <citation type="submission" date="2018-09" db="EMBL/GenBank/DDBJ databases">
        <title>Draft genome sequences of Legionella taurinensis isolated from water samples.</title>
        <authorList>
            <person name="Chakeri A."/>
            <person name="Allerberger F."/>
            <person name="Kundi M."/>
            <person name="Ruppitsch W."/>
            <person name="Schmid D."/>
        </authorList>
    </citation>
    <scope>NUCLEOTIDE SEQUENCE [LARGE SCALE GENOMIC DNA]</scope>
    <source>
        <strain evidence="9 12">4570-18-6</strain>
    </source>
</reference>
<comment type="function">
    <text evidence="7">This is one of the proteins that bind and probably mediate the attachment of the 5S RNA into the large ribosomal subunit, where it forms part of the central protuberance.</text>
</comment>